<organism evidence="2 3">
    <name type="scientific">Paracholeplasma manati</name>
    <dbReference type="NCBI Taxonomy" id="591373"/>
    <lineage>
        <taxon>Bacteria</taxon>
        <taxon>Bacillati</taxon>
        <taxon>Mycoplasmatota</taxon>
        <taxon>Mollicutes</taxon>
        <taxon>Acholeplasmatales</taxon>
        <taxon>Acholeplasmataceae</taxon>
        <taxon>Paracholeplasma</taxon>
    </lineage>
</organism>
<dbReference type="Pfam" id="PF07470">
    <property type="entry name" value="Glyco_hydro_88"/>
    <property type="match status" value="1"/>
</dbReference>
<comment type="caution">
    <text evidence="2">The sequence shown here is derived from an EMBL/GenBank/DDBJ whole genome shotgun (WGS) entry which is preliminary data.</text>
</comment>
<dbReference type="InterPro" id="IPR010905">
    <property type="entry name" value="Glyco_hydro_88"/>
</dbReference>
<dbReference type="InterPro" id="IPR008928">
    <property type="entry name" value="6-hairpin_glycosidase_sf"/>
</dbReference>
<evidence type="ECO:0000313" key="3">
    <source>
        <dbReference type="Proteomes" id="UP001177160"/>
    </source>
</evidence>
<dbReference type="Proteomes" id="UP001177160">
    <property type="component" value="Unassembled WGS sequence"/>
</dbReference>
<evidence type="ECO:0000256" key="1">
    <source>
        <dbReference type="ARBA" id="ARBA00022801"/>
    </source>
</evidence>
<dbReference type="Gene3D" id="1.50.10.10">
    <property type="match status" value="1"/>
</dbReference>
<sequence>MELIDRYIQKLMSGSTPDKPLWNIEAIHQGKAAAWNYVDGCMMTALLSLYDQTQDPKYYDFVKKFIDHYVSNDGSMLGYDMKTFNLDDICESRVLFDLYAKTQDEKYKKAIDLTYTHVLRQPRTKEGSFWHKFIYPQQVWLDGLFMSQPFYTRYETVFNQEKNYADIVNHFKVVRSHMFNEDKKLYYHGYDASKTVFWADKKTGLSKNFWLRATGWYVVALVDVIGYLNPNYKERQSFFFPLLKECVDGLLQYQDKTSNLFYQVIDRSDVQGNYLESSGSSLLAYAILKGVRLGALDASYQAIGLGIFDGLVKTYISEENGDLNMDGICLVAGLGPDHNTRRNGTVEYYLSEPIVSNDAKGVGPFILAYTEVKKIKN</sequence>
<dbReference type="PANTHER" id="PTHR33886">
    <property type="entry name" value="UNSATURATED RHAMNOGALACTURONAN HYDROLASE (EUROFUNG)"/>
    <property type="match status" value="1"/>
</dbReference>
<gene>
    <name evidence="2" type="ORF">N7548_07060</name>
</gene>
<reference evidence="2" key="1">
    <citation type="submission" date="2022-09" db="EMBL/GenBank/DDBJ databases">
        <title>Novel Mycoplasma species identified in domestic and wild animals.</title>
        <authorList>
            <person name="Volokhov D.V."/>
            <person name="Furtak V.A."/>
            <person name="Zagorodnyaya T.A."/>
        </authorList>
    </citation>
    <scope>NUCLEOTIDE SEQUENCE</scope>
    <source>
        <strain evidence="2">Oakley</strain>
    </source>
</reference>
<accession>A0ABT2Y758</accession>
<protein>
    <submittedName>
        <fullName evidence="2">Glycoside hydrolase family 88 protein</fullName>
    </submittedName>
</protein>
<keyword evidence="3" id="KW-1185">Reference proteome</keyword>
<dbReference type="GO" id="GO:0016787">
    <property type="term" value="F:hydrolase activity"/>
    <property type="evidence" value="ECO:0007669"/>
    <property type="project" value="UniProtKB-KW"/>
</dbReference>
<keyword evidence="1 2" id="KW-0378">Hydrolase</keyword>
<dbReference type="SUPFAM" id="SSF48208">
    <property type="entry name" value="Six-hairpin glycosidases"/>
    <property type="match status" value="1"/>
</dbReference>
<proteinExistence type="predicted"/>
<evidence type="ECO:0000313" key="2">
    <source>
        <dbReference type="EMBL" id="MCV2232581.1"/>
    </source>
</evidence>
<dbReference type="InterPro" id="IPR052043">
    <property type="entry name" value="PolySaccharide_Degr_Enz"/>
</dbReference>
<dbReference type="InterPro" id="IPR012341">
    <property type="entry name" value="6hp_glycosidase-like_sf"/>
</dbReference>
<dbReference type="RefSeq" id="WP_263608769.1">
    <property type="nucleotide sequence ID" value="NZ_JAOVQM010000006.1"/>
</dbReference>
<dbReference type="EMBL" id="JAOVQM010000006">
    <property type="protein sequence ID" value="MCV2232581.1"/>
    <property type="molecule type" value="Genomic_DNA"/>
</dbReference>
<dbReference type="PANTHER" id="PTHR33886:SF8">
    <property type="entry name" value="UNSATURATED RHAMNOGALACTURONAN HYDROLASE (EUROFUNG)"/>
    <property type="match status" value="1"/>
</dbReference>
<name>A0ABT2Y758_9MOLU</name>